<dbReference type="PANTHER" id="PTHR30349:SF41">
    <property type="entry name" value="INTEGRASE_RECOMBINASE PROTEIN MJ0367-RELATED"/>
    <property type="match status" value="1"/>
</dbReference>
<dbReference type="Gene3D" id="1.10.443.10">
    <property type="entry name" value="Intergrase catalytic core"/>
    <property type="match status" value="1"/>
</dbReference>
<proteinExistence type="predicted"/>
<feature type="domain" description="Tyr recombinase" evidence="3">
    <location>
        <begin position="100"/>
        <end position="300"/>
    </location>
</feature>
<sequence length="311" mass="34205">MSPLSQALADYLTMRRALGYRMDKAEQLLGQFVAFAEDRGETHIKTETALVWATRPAGAAAIWTSRRLAEVRLFARHLRTLDPMTEVPPDDLLPARGRRATPYLYTPQEISNLMRATAVLRGSHVQATCRALIGILAATGMRIGEAIGLDRDDFDAAGGILTVRKGKFGKSRELPLHPTTVAALDDYLRREDRPRQAGTPALLISSVRKRLRYGTVQSTFQKLLHHCGIVPRSATCRPRIHDLRHSFAVNTIIDGYRAGEFGAADPGSRLAILSTYLGHADPGDTYWHLSAAPELLGLAGERLERHLGGDA</sequence>
<evidence type="ECO:0000256" key="1">
    <source>
        <dbReference type="ARBA" id="ARBA00023125"/>
    </source>
</evidence>
<dbReference type="EMBL" id="UIDG01000112">
    <property type="protein sequence ID" value="SUS05539.1"/>
    <property type="molecule type" value="Genomic_DNA"/>
</dbReference>
<evidence type="ECO:0000313" key="4">
    <source>
        <dbReference type="EMBL" id="SUS05539.1"/>
    </source>
</evidence>
<evidence type="ECO:0000259" key="3">
    <source>
        <dbReference type="PROSITE" id="PS51898"/>
    </source>
</evidence>
<dbReference type="SUPFAM" id="SSF56349">
    <property type="entry name" value="DNA breaking-rejoining enzymes"/>
    <property type="match status" value="1"/>
</dbReference>
<name>A0A380TD34_9ZZZZ</name>
<dbReference type="GO" id="GO:0006310">
    <property type="term" value="P:DNA recombination"/>
    <property type="evidence" value="ECO:0007669"/>
    <property type="project" value="UniProtKB-KW"/>
</dbReference>
<keyword evidence="1" id="KW-0238">DNA-binding</keyword>
<dbReference type="PROSITE" id="PS51898">
    <property type="entry name" value="TYR_RECOMBINASE"/>
    <property type="match status" value="1"/>
</dbReference>
<dbReference type="InterPro" id="IPR002104">
    <property type="entry name" value="Integrase_catalytic"/>
</dbReference>
<reference evidence="4" key="1">
    <citation type="submission" date="2018-07" db="EMBL/GenBank/DDBJ databases">
        <authorList>
            <person name="Quirk P.G."/>
            <person name="Krulwich T.A."/>
        </authorList>
    </citation>
    <scope>NUCLEOTIDE SEQUENCE</scope>
</reference>
<dbReference type="PANTHER" id="PTHR30349">
    <property type="entry name" value="PHAGE INTEGRASE-RELATED"/>
    <property type="match status" value="1"/>
</dbReference>
<dbReference type="InterPro" id="IPR013762">
    <property type="entry name" value="Integrase-like_cat_sf"/>
</dbReference>
<dbReference type="GO" id="GO:0003677">
    <property type="term" value="F:DNA binding"/>
    <property type="evidence" value="ECO:0007669"/>
    <property type="project" value="UniProtKB-KW"/>
</dbReference>
<accession>A0A380TD34</accession>
<protein>
    <submittedName>
        <fullName evidence="4">Putative integrase/recombinase y4rB</fullName>
    </submittedName>
</protein>
<dbReference type="Pfam" id="PF00589">
    <property type="entry name" value="Phage_integrase"/>
    <property type="match status" value="1"/>
</dbReference>
<keyword evidence="2" id="KW-0233">DNA recombination</keyword>
<dbReference type="GO" id="GO:0015074">
    <property type="term" value="P:DNA integration"/>
    <property type="evidence" value="ECO:0007669"/>
    <property type="project" value="InterPro"/>
</dbReference>
<dbReference type="InterPro" id="IPR050090">
    <property type="entry name" value="Tyrosine_recombinase_XerCD"/>
</dbReference>
<gene>
    <name evidence="4" type="ORF">DF3PB_20008</name>
</gene>
<evidence type="ECO:0000256" key="2">
    <source>
        <dbReference type="ARBA" id="ARBA00023172"/>
    </source>
</evidence>
<organism evidence="4">
    <name type="scientific">metagenome</name>
    <dbReference type="NCBI Taxonomy" id="256318"/>
    <lineage>
        <taxon>unclassified sequences</taxon>
        <taxon>metagenomes</taxon>
    </lineage>
</organism>
<dbReference type="InterPro" id="IPR011010">
    <property type="entry name" value="DNA_brk_join_enz"/>
</dbReference>
<dbReference type="AlphaFoldDB" id="A0A380TD34"/>